<evidence type="ECO:0000259" key="3">
    <source>
        <dbReference type="Pfam" id="PF04321"/>
    </source>
</evidence>
<keyword evidence="2" id="KW-0521">NADP</keyword>
<dbReference type="Gene3D" id="3.90.25.10">
    <property type="entry name" value="UDP-galactose 4-epimerase, domain 1"/>
    <property type="match status" value="1"/>
</dbReference>
<dbReference type="PANTHER" id="PTHR10491">
    <property type="entry name" value="DTDP-4-DEHYDRORHAMNOSE REDUCTASE"/>
    <property type="match status" value="1"/>
</dbReference>
<dbReference type="CDD" id="cd05254">
    <property type="entry name" value="dTDP_HR_like_SDR_e"/>
    <property type="match status" value="1"/>
</dbReference>
<gene>
    <name evidence="4" type="primary">rfbD</name>
    <name evidence="4" type="ORF">DMH04_50290</name>
</gene>
<dbReference type="RefSeq" id="WP_037252338.1">
    <property type="nucleotide sequence ID" value="NZ_QHKI01000091.1"/>
</dbReference>
<feature type="domain" description="RmlD-like substrate binding" evidence="3">
    <location>
        <begin position="6"/>
        <end position="294"/>
    </location>
</feature>
<dbReference type="Pfam" id="PF04321">
    <property type="entry name" value="RmlD_sub_bind"/>
    <property type="match status" value="1"/>
</dbReference>
<dbReference type="EMBL" id="QHKI01000091">
    <property type="protein sequence ID" value="RSM64978.1"/>
    <property type="molecule type" value="Genomic_DNA"/>
</dbReference>
<comment type="function">
    <text evidence="2">Catalyzes the reduction of dTDP-6-deoxy-L-lyxo-4-hexulose to yield dTDP-L-rhamnose.</text>
</comment>
<evidence type="ECO:0000256" key="2">
    <source>
        <dbReference type="RuleBase" id="RU364082"/>
    </source>
</evidence>
<dbReference type="InterPro" id="IPR029903">
    <property type="entry name" value="RmlD-like-bd"/>
</dbReference>
<dbReference type="GO" id="GO:0019305">
    <property type="term" value="P:dTDP-rhamnose biosynthetic process"/>
    <property type="evidence" value="ECO:0007669"/>
    <property type="project" value="UniProtKB-UniPathway"/>
</dbReference>
<comment type="caution">
    <text evidence="4">The sequence shown here is derived from an EMBL/GenBank/DDBJ whole genome shotgun (WGS) entry which is preliminary data.</text>
</comment>
<name>A0A428YBP9_KIBAR</name>
<dbReference type="AlphaFoldDB" id="A0A428YBP9"/>
<proteinExistence type="inferred from homology"/>
<protein>
    <recommendedName>
        <fullName evidence="2">dTDP-4-dehydrorhamnose reductase</fullName>
        <ecNumber evidence="2">1.1.1.133</ecNumber>
    </recommendedName>
</protein>
<dbReference type="GO" id="GO:0005829">
    <property type="term" value="C:cytosol"/>
    <property type="evidence" value="ECO:0007669"/>
    <property type="project" value="TreeGrafter"/>
</dbReference>
<dbReference type="PANTHER" id="PTHR10491:SF4">
    <property type="entry name" value="METHIONINE ADENOSYLTRANSFERASE 2 SUBUNIT BETA"/>
    <property type="match status" value="1"/>
</dbReference>
<dbReference type="EC" id="1.1.1.133" evidence="2"/>
<evidence type="ECO:0000256" key="1">
    <source>
        <dbReference type="ARBA" id="ARBA00010944"/>
    </source>
</evidence>
<organism evidence="4 5">
    <name type="scientific">Kibdelosporangium aridum</name>
    <dbReference type="NCBI Taxonomy" id="2030"/>
    <lineage>
        <taxon>Bacteria</taxon>
        <taxon>Bacillati</taxon>
        <taxon>Actinomycetota</taxon>
        <taxon>Actinomycetes</taxon>
        <taxon>Pseudonocardiales</taxon>
        <taxon>Pseudonocardiaceae</taxon>
        <taxon>Kibdelosporangium</taxon>
    </lineage>
</organism>
<dbReference type="InterPro" id="IPR005913">
    <property type="entry name" value="dTDP_dehydrorham_reduct"/>
</dbReference>
<dbReference type="NCBIfam" id="TIGR01214">
    <property type="entry name" value="rmlD"/>
    <property type="match status" value="1"/>
</dbReference>
<reference evidence="4 5" key="1">
    <citation type="submission" date="2018-05" db="EMBL/GenBank/DDBJ databases">
        <title>Evolution of GPA BGCs.</title>
        <authorList>
            <person name="Waglechner N."/>
            <person name="Wright G.D."/>
        </authorList>
    </citation>
    <scope>NUCLEOTIDE SEQUENCE [LARGE SCALE GENOMIC DNA]</scope>
    <source>
        <strain evidence="4 5">A82846</strain>
    </source>
</reference>
<dbReference type="UniPathway" id="UPA00124"/>
<dbReference type="Gene3D" id="3.40.50.720">
    <property type="entry name" value="NAD(P)-binding Rossmann-like Domain"/>
    <property type="match status" value="1"/>
</dbReference>
<accession>A0A428YBP9</accession>
<dbReference type="OrthoDB" id="9803892at2"/>
<dbReference type="InterPro" id="IPR036291">
    <property type="entry name" value="NAD(P)-bd_dom_sf"/>
</dbReference>
<keyword evidence="2" id="KW-0560">Oxidoreductase</keyword>
<comment type="pathway">
    <text evidence="2">Carbohydrate biosynthesis; dTDP-L-rhamnose biosynthesis.</text>
</comment>
<evidence type="ECO:0000313" key="5">
    <source>
        <dbReference type="Proteomes" id="UP000287547"/>
    </source>
</evidence>
<sequence>MTAIALLIPGGNGQLGQELTARAPAGSVVHNPGLTELDVTQAGSVVQAVDALLAEAGDRPPIVINAAAYTAVDAAETDRNTAFSVNADGPRLLAAVCASRQVPLIQVSTDYVFSGDKTEPYEVDDEVGPKSIYGLTKLAGESSVLRSGADAWVVRTAWLYGAFGTSNFVKSIVRLEGERATLSVVDDQRGSPTWASDLADGMLELASKVVTGNGPAQRVLHCAGGGTTTWCGFARAIFEELGADPNRVQPCTTEEYPLPAKRPANSVLSQASWVEAGLTPLRSWREALSEAFQTSLVSR</sequence>
<evidence type="ECO:0000313" key="4">
    <source>
        <dbReference type="EMBL" id="RSM64978.1"/>
    </source>
</evidence>
<dbReference type="GO" id="GO:0008831">
    <property type="term" value="F:dTDP-4-dehydrorhamnose reductase activity"/>
    <property type="evidence" value="ECO:0007669"/>
    <property type="project" value="UniProtKB-EC"/>
</dbReference>
<dbReference type="Proteomes" id="UP000287547">
    <property type="component" value="Unassembled WGS sequence"/>
</dbReference>
<dbReference type="SUPFAM" id="SSF51735">
    <property type="entry name" value="NAD(P)-binding Rossmann-fold domains"/>
    <property type="match status" value="1"/>
</dbReference>
<comment type="similarity">
    <text evidence="1 2">Belongs to the dTDP-4-dehydrorhamnose reductase family.</text>
</comment>